<gene>
    <name evidence="1" type="ORF">M992_0714</name>
</gene>
<dbReference type="Proteomes" id="UP000053226">
    <property type="component" value="Unassembled WGS sequence"/>
</dbReference>
<evidence type="ECO:0000313" key="2">
    <source>
        <dbReference type="Proteomes" id="UP000053226"/>
    </source>
</evidence>
<accession>A0A0N0ZC48</accession>
<sequence>MLCALLKSDIYGHDLSLVTPMMMANNIKSIDVTNNQKFKIVGN</sequence>
<keyword evidence="2" id="KW-1185">Reference proteome</keyword>
<dbReference type="AlphaFoldDB" id="A0A0N0ZC48"/>
<evidence type="ECO:0000313" key="1">
    <source>
        <dbReference type="EMBL" id="KPD03794.1"/>
    </source>
</evidence>
<name>A0A0N0ZC48_9GAMM</name>
<reference evidence="1 2" key="1">
    <citation type="submission" date="2015-07" db="EMBL/GenBank/DDBJ databases">
        <title>ATOL: Assembling a taxonomically balanced genome-scale reconstruction of the evolutionary history of the Enterobacteriaceae.</title>
        <authorList>
            <person name="Plunkett G.III."/>
            <person name="Neeno-Eckwall E.C."/>
            <person name="Glasner J.D."/>
            <person name="Perna N.T."/>
        </authorList>
    </citation>
    <scope>NUCLEOTIDE SEQUENCE [LARGE SCALE GENOMIC DNA]</scope>
    <source>
        <strain evidence="1 2">ATCC 35017</strain>
    </source>
</reference>
<dbReference type="EMBL" id="LGAA01000007">
    <property type="protein sequence ID" value="KPD03794.1"/>
    <property type="molecule type" value="Genomic_DNA"/>
</dbReference>
<protein>
    <submittedName>
        <fullName evidence="1">Uncharacterized protein</fullName>
    </submittedName>
</protein>
<comment type="caution">
    <text evidence="1">The sequence shown here is derived from an EMBL/GenBank/DDBJ whole genome shotgun (WGS) entry which is preliminary data.</text>
</comment>
<proteinExistence type="predicted"/>
<organism evidence="1 2">
    <name type="scientific">Moellerella wisconsensis ATCC 35017</name>
    <dbReference type="NCBI Taxonomy" id="1354267"/>
    <lineage>
        <taxon>Bacteria</taxon>
        <taxon>Pseudomonadati</taxon>
        <taxon>Pseudomonadota</taxon>
        <taxon>Gammaproteobacteria</taxon>
        <taxon>Enterobacterales</taxon>
        <taxon>Morganellaceae</taxon>
        <taxon>Moellerella</taxon>
    </lineage>
</organism>